<dbReference type="GO" id="GO:0008270">
    <property type="term" value="F:zinc ion binding"/>
    <property type="evidence" value="ECO:0007669"/>
    <property type="project" value="UniProtKB-KW"/>
</dbReference>
<dbReference type="Pfam" id="PF05699">
    <property type="entry name" value="Dimer_Tnp_hAT"/>
    <property type="match status" value="1"/>
</dbReference>
<accession>A0A5A9MZX0</accession>
<dbReference type="PANTHER" id="PTHR46481">
    <property type="entry name" value="ZINC FINGER BED DOMAIN-CONTAINING PROTEIN 4"/>
    <property type="match status" value="1"/>
</dbReference>
<comment type="subcellular location">
    <subcellularLocation>
        <location evidence="1">Nucleus</location>
    </subcellularLocation>
</comment>
<evidence type="ECO:0000256" key="2">
    <source>
        <dbReference type="ARBA" id="ARBA00022723"/>
    </source>
</evidence>
<dbReference type="SUPFAM" id="SSF53098">
    <property type="entry name" value="Ribonuclease H-like"/>
    <property type="match status" value="1"/>
</dbReference>
<dbReference type="InterPro" id="IPR052035">
    <property type="entry name" value="ZnF_BED_domain_contain"/>
</dbReference>
<dbReference type="Gene3D" id="1.10.10.1070">
    <property type="entry name" value="Zinc finger, BED domain-containing"/>
    <property type="match status" value="1"/>
</dbReference>
<dbReference type="InterPro" id="IPR012337">
    <property type="entry name" value="RNaseH-like_sf"/>
</dbReference>
<sequence length="503" mass="57203">MTPSKQHSIDEELAKMIATDFQPFSIVEDRGFKSFVKTLNPTYTLPSRKTLSQTTIPKLYDTERALWQVRVKQAPSVCLTTDCWTSRTTCSFMAVSCHFIENYKMTSCLLDCFEFTDRHTAENLAEELVRVAKEWQVEDIVVCCVSDNAANITKAIKILKWTHHPCLAHTLNLMIRDALKVVKPTLDKVKAVVEFFHKSTVATQRLKSTQCQMGMPELRPKQECATRWNSTFYMLKRILETKDAIISTLALINAPVDALCQEEWELVKEVCTVLQPFEEVTVEISAESYVSASKMLLLCKGLQRVTAQQTVTMQKGKELVAALCSAMDRKFLRMEYNTVHSETTLLDPRFKKLAFNDNRAVDEALQRISAAAARCTPSSQPAPPLEGQVFEEPQTSVVWRLFDERATGDATRRNPTADAIMEVRSYLEEPIIQRAEDPLSWWQAKASVFPRLVKVMEGRLCIVATSVPSERIFSKTGQIISERRNRISPSKLRHLIFLNANLH</sequence>
<evidence type="ECO:0000313" key="7">
    <source>
        <dbReference type="EMBL" id="KAA0702445.1"/>
    </source>
</evidence>
<gene>
    <name evidence="7" type="ORF">E1301_Tti019031</name>
</gene>
<keyword evidence="4" id="KW-0862">Zinc</keyword>
<keyword evidence="3" id="KW-0863">Zinc-finger</keyword>
<comment type="caution">
    <text evidence="7">The sequence shown here is derived from an EMBL/GenBank/DDBJ whole genome shotgun (WGS) entry which is preliminary data.</text>
</comment>
<keyword evidence="8" id="KW-1185">Reference proteome</keyword>
<keyword evidence="5" id="KW-0539">Nucleus</keyword>
<dbReference type="GO" id="GO:0005634">
    <property type="term" value="C:nucleus"/>
    <property type="evidence" value="ECO:0007669"/>
    <property type="project" value="UniProtKB-SubCell"/>
</dbReference>
<protein>
    <recommendedName>
        <fullName evidence="6">HAT C-terminal dimerisation domain-containing protein</fullName>
    </recommendedName>
</protein>
<proteinExistence type="predicted"/>
<evidence type="ECO:0000256" key="3">
    <source>
        <dbReference type="ARBA" id="ARBA00022771"/>
    </source>
</evidence>
<evidence type="ECO:0000256" key="5">
    <source>
        <dbReference type="ARBA" id="ARBA00023242"/>
    </source>
</evidence>
<dbReference type="Proteomes" id="UP000324632">
    <property type="component" value="Chromosome 25"/>
</dbReference>
<organism evidence="7 8">
    <name type="scientific">Triplophysa tibetana</name>
    <dbReference type="NCBI Taxonomy" id="1572043"/>
    <lineage>
        <taxon>Eukaryota</taxon>
        <taxon>Metazoa</taxon>
        <taxon>Chordata</taxon>
        <taxon>Craniata</taxon>
        <taxon>Vertebrata</taxon>
        <taxon>Euteleostomi</taxon>
        <taxon>Actinopterygii</taxon>
        <taxon>Neopterygii</taxon>
        <taxon>Teleostei</taxon>
        <taxon>Ostariophysi</taxon>
        <taxon>Cypriniformes</taxon>
        <taxon>Nemacheilidae</taxon>
        <taxon>Triplophysa</taxon>
    </lineage>
</organism>
<evidence type="ECO:0000259" key="6">
    <source>
        <dbReference type="Pfam" id="PF05699"/>
    </source>
</evidence>
<reference evidence="7 8" key="1">
    <citation type="journal article" date="2019" name="Mol. Ecol. Resour.">
        <title>Chromosome-level genome assembly of Triplophysa tibetana, a fish adapted to the harsh high-altitude environment of the Tibetan Plateau.</title>
        <authorList>
            <person name="Yang X."/>
            <person name="Liu H."/>
            <person name="Ma Z."/>
            <person name="Zou Y."/>
            <person name="Zou M."/>
            <person name="Mao Y."/>
            <person name="Li X."/>
            <person name="Wang H."/>
            <person name="Chen T."/>
            <person name="Wang W."/>
            <person name="Yang R."/>
        </authorList>
    </citation>
    <scope>NUCLEOTIDE SEQUENCE [LARGE SCALE GENOMIC DNA]</scope>
    <source>
        <strain evidence="7">TTIB1903HZAU</strain>
        <tissue evidence="7">Muscle</tissue>
    </source>
</reference>
<dbReference type="AlphaFoldDB" id="A0A5A9MZX0"/>
<keyword evidence="2" id="KW-0479">Metal-binding</keyword>
<evidence type="ECO:0000256" key="1">
    <source>
        <dbReference type="ARBA" id="ARBA00004123"/>
    </source>
</evidence>
<dbReference type="EMBL" id="SOYY01000025">
    <property type="protein sequence ID" value="KAA0702445.1"/>
    <property type="molecule type" value="Genomic_DNA"/>
</dbReference>
<dbReference type="InterPro" id="IPR008906">
    <property type="entry name" value="HATC_C_dom"/>
</dbReference>
<feature type="domain" description="HAT C-terminal dimerisation" evidence="6">
    <location>
        <begin position="422"/>
        <end position="502"/>
    </location>
</feature>
<dbReference type="GO" id="GO:0046983">
    <property type="term" value="F:protein dimerization activity"/>
    <property type="evidence" value="ECO:0007669"/>
    <property type="project" value="InterPro"/>
</dbReference>
<dbReference type="SUPFAM" id="SSF140996">
    <property type="entry name" value="Hermes dimerisation domain"/>
    <property type="match status" value="1"/>
</dbReference>
<dbReference type="PANTHER" id="PTHR46481:SF10">
    <property type="entry name" value="ZINC FINGER BED DOMAIN-CONTAINING PROTEIN 39"/>
    <property type="match status" value="1"/>
</dbReference>
<evidence type="ECO:0000313" key="8">
    <source>
        <dbReference type="Proteomes" id="UP000324632"/>
    </source>
</evidence>
<name>A0A5A9MZX0_9TELE</name>
<evidence type="ECO:0000256" key="4">
    <source>
        <dbReference type="ARBA" id="ARBA00022833"/>
    </source>
</evidence>